<dbReference type="Proteomes" id="UP001055811">
    <property type="component" value="Linkage Group LG07"/>
</dbReference>
<keyword evidence="2" id="KW-1185">Reference proteome</keyword>
<organism evidence="1 2">
    <name type="scientific">Cichorium intybus</name>
    <name type="common">Chicory</name>
    <dbReference type="NCBI Taxonomy" id="13427"/>
    <lineage>
        <taxon>Eukaryota</taxon>
        <taxon>Viridiplantae</taxon>
        <taxon>Streptophyta</taxon>
        <taxon>Embryophyta</taxon>
        <taxon>Tracheophyta</taxon>
        <taxon>Spermatophyta</taxon>
        <taxon>Magnoliopsida</taxon>
        <taxon>eudicotyledons</taxon>
        <taxon>Gunneridae</taxon>
        <taxon>Pentapetalae</taxon>
        <taxon>asterids</taxon>
        <taxon>campanulids</taxon>
        <taxon>Asterales</taxon>
        <taxon>Asteraceae</taxon>
        <taxon>Cichorioideae</taxon>
        <taxon>Cichorieae</taxon>
        <taxon>Cichoriinae</taxon>
        <taxon>Cichorium</taxon>
    </lineage>
</organism>
<gene>
    <name evidence="1" type="ORF">L2E82_38569</name>
</gene>
<dbReference type="EMBL" id="CM042015">
    <property type="protein sequence ID" value="KAI3708950.1"/>
    <property type="molecule type" value="Genomic_DNA"/>
</dbReference>
<evidence type="ECO:0000313" key="2">
    <source>
        <dbReference type="Proteomes" id="UP001055811"/>
    </source>
</evidence>
<accession>A0ACB9AG64</accession>
<reference evidence="2" key="1">
    <citation type="journal article" date="2022" name="Mol. Ecol. Resour.">
        <title>The genomes of chicory, endive, great burdock and yacon provide insights into Asteraceae palaeo-polyploidization history and plant inulin production.</title>
        <authorList>
            <person name="Fan W."/>
            <person name="Wang S."/>
            <person name="Wang H."/>
            <person name="Wang A."/>
            <person name="Jiang F."/>
            <person name="Liu H."/>
            <person name="Zhao H."/>
            <person name="Xu D."/>
            <person name="Zhang Y."/>
        </authorList>
    </citation>
    <scope>NUCLEOTIDE SEQUENCE [LARGE SCALE GENOMIC DNA]</scope>
    <source>
        <strain evidence="2">cv. Punajuju</strain>
    </source>
</reference>
<proteinExistence type="predicted"/>
<reference evidence="1 2" key="2">
    <citation type="journal article" date="2022" name="Mol. Ecol. Resour.">
        <title>The genomes of chicory, endive, great burdock and yacon provide insights into Asteraceae paleo-polyploidization history and plant inulin production.</title>
        <authorList>
            <person name="Fan W."/>
            <person name="Wang S."/>
            <person name="Wang H."/>
            <person name="Wang A."/>
            <person name="Jiang F."/>
            <person name="Liu H."/>
            <person name="Zhao H."/>
            <person name="Xu D."/>
            <person name="Zhang Y."/>
        </authorList>
    </citation>
    <scope>NUCLEOTIDE SEQUENCE [LARGE SCALE GENOMIC DNA]</scope>
    <source>
        <strain evidence="2">cv. Punajuju</strain>
        <tissue evidence="1">Leaves</tissue>
    </source>
</reference>
<name>A0ACB9AG64_CICIN</name>
<comment type="caution">
    <text evidence="1">The sequence shown here is derived from an EMBL/GenBank/DDBJ whole genome shotgun (WGS) entry which is preliminary data.</text>
</comment>
<protein>
    <submittedName>
        <fullName evidence="1">Uncharacterized protein</fullName>
    </submittedName>
</protein>
<sequence>MSGRIRSRRRKVINARGTVSDRAENGSGFEKDQAWETISDLSGPSNTSSEDAIPSVRTSFAASSNNDPQQGDIPHLVGNGKSYASVVANLGTCRPSSPKTPSKQMIEEKSESDELDNLKYEHYNESHTKNLECPSEHTAVEDIDIRWNKADHLDNWEIPYKEKALQADERESKDIFTSRNDESLNQMTIDLHGQRVREGIKILENHLEFGVYCGSLMRLRVIIGYGSHRTGPSKLKSAVVDLLKKEDITFQEETKGSLLITFDGQKRELGFVECSKYSC</sequence>
<evidence type="ECO:0000313" key="1">
    <source>
        <dbReference type="EMBL" id="KAI3708950.1"/>
    </source>
</evidence>